<accession>A0A6P7SYI5</accession>
<evidence type="ECO:0000256" key="9">
    <source>
        <dbReference type="ARBA" id="ARBA00037847"/>
    </source>
</evidence>
<dbReference type="InterPro" id="IPR029044">
    <property type="entry name" value="Nucleotide-diphossugar_trans"/>
</dbReference>
<dbReference type="FunFam" id="3.90.550.50:FF:000008">
    <property type="entry name" value="Beta-1,3-glucosyltransferase"/>
    <property type="match status" value="1"/>
</dbReference>
<evidence type="ECO:0000256" key="1">
    <source>
        <dbReference type="ARBA" id="ARBA00004606"/>
    </source>
</evidence>
<reference evidence="13" key="1">
    <citation type="submission" date="2025-08" db="UniProtKB">
        <authorList>
            <consortium name="RefSeq"/>
        </authorList>
    </citation>
    <scope>IDENTIFICATION</scope>
</reference>
<keyword evidence="7" id="KW-1133">Transmembrane helix</keyword>
<dbReference type="PANTHER" id="PTHR10811">
    <property type="entry name" value="FRINGE-RELATED"/>
    <property type="match status" value="1"/>
</dbReference>
<dbReference type="GO" id="GO:0016020">
    <property type="term" value="C:membrane"/>
    <property type="evidence" value="ECO:0007669"/>
    <property type="project" value="UniProtKB-SubCell"/>
</dbReference>
<protein>
    <submittedName>
        <fullName evidence="13">Beta-1,3-glucosyltransferase-like</fullName>
    </submittedName>
</protein>
<sequence length="474" mass="54145">MILLQLMSVLTSLLILLSSLWQAEVLAQPQTSNGTENLALKDIVFVILTQDTTFHLERAKQFKKDFYNQLKGVSKDEKPKLFFTHKKWPITGAWTIFPLLSDFVENFSNNSWVFISEEEVRLDLFKLLDVLKRYDSSKPLFLGNALQDESPVIIHHFAFAENPSQFSYPNMALGFLMSMPLVKSLHYRWPPSNMRTDFSIDLKHELAMYIWDDGNGVALTDVPEFCNRKQDCVTYLPLKFPQCGAPISSNDLFVAVKTCQKFHNERVPIIKSTWLREAKHAELYSDVEDLSIPTISLGVRNTERGHCKKTYNILIRALREPSISSKPWLLIVDDDTIISITRLRKMLACYNPAEALAIGERYGYGVTTGSGYNYITGGGGMVFSRAAVQSMVSSNLCSCPRDDSPDDMILGICLQNLNIPVIHSSLFHQARPNDYNKELLDLQDPISFHKHWMIDPKKVYEEWFLSAAQFHDEL</sequence>
<proteinExistence type="inferred from homology"/>
<evidence type="ECO:0000256" key="10">
    <source>
        <dbReference type="SAM" id="SignalP"/>
    </source>
</evidence>
<dbReference type="RefSeq" id="XP_029643468.1">
    <property type="nucleotide sequence ID" value="XM_029787608.2"/>
</dbReference>
<organism evidence="12 13">
    <name type="scientific">Octopus sinensis</name>
    <name type="common">East Asian common octopus</name>
    <dbReference type="NCBI Taxonomy" id="2607531"/>
    <lineage>
        <taxon>Eukaryota</taxon>
        <taxon>Metazoa</taxon>
        <taxon>Spiralia</taxon>
        <taxon>Lophotrochozoa</taxon>
        <taxon>Mollusca</taxon>
        <taxon>Cephalopoda</taxon>
        <taxon>Coleoidea</taxon>
        <taxon>Octopodiformes</taxon>
        <taxon>Octopoda</taxon>
        <taxon>Incirrata</taxon>
        <taxon>Octopodidae</taxon>
        <taxon>Octopus</taxon>
    </lineage>
</organism>
<dbReference type="GO" id="GO:0016757">
    <property type="term" value="F:glycosyltransferase activity"/>
    <property type="evidence" value="ECO:0007669"/>
    <property type="project" value="UniProtKB-KW"/>
</dbReference>
<dbReference type="Gene3D" id="3.90.550.50">
    <property type="match status" value="2"/>
</dbReference>
<dbReference type="InterPro" id="IPR003378">
    <property type="entry name" value="Fringe-like_glycosylTrfase"/>
</dbReference>
<dbReference type="AlphaFoldDB" id="A0A6P7SYI5"/>
<keyword evidence="4" id="KW-0808">Transferase</keyword>
<evidence type="ECO:0000259" key="11">
    <source>
        <dbReference type="Pfam" id="PF02434"/>
    </source>
</evidence>
<comment type="similarity">
    <text evidence="2">Belongs to the glycosyltransferase 31 family.</text>
</comment>
<name>A0A6P7SYI5_9MOLL</name>
<evidence type="ECO:0000256" key="8">
    <source>
        <dbReference type="ARBA" id="ARBA00023136"/>
    </source>
</evidence>
<keyword evidence="12" id="KW-1185">Reference proteome</keyword>
<dbReference type="SUPFAM" id="SSF53448">
    <property type="entry name" value="Nucleotide-diphospho-sugar transferases"/>
    <property type="match status" value="1"/>
</dbReference>
<dbReference type="KEGG" id="osn:115217887"/>
<evidence type="ECO:0000256" key="7">
    <source>
        <dbReference type="ARBA" id="ARBA00022989"/>
    </source>
</evidence>
<feature type="signal peptide" evidence="10">
    <location>
        <begin position="1"/>
        <end position="27"/>
    </location>
</feature>
<evidence type="ECO:0000313" key="13">
    <source>
        <dbReference type="RefSeq" id="XP_029643468.1"/>
    </source>
</evidence>
<comment type="subcellular location">
    <subcellularLocation>
        <location evidence="9">Endomembrane system</location>
        <topology evidence="9">Single-pass membrane protein</topology>
    </subcellularLocation>
    <subcellularLocation>
        <location evidence="1">Membrane</location>
        <topology evidence="1">Single-pass type II membrane protein</topology>
    </subcellularLocation>
</comment>
<feature type="domain" description="Fringe-like glycosyltransferase" evidence="11">
    <location>
        <begin position="247"/>
        <end position="452"/>
    </location>
</feature>
<gene>
    <name evidence="13" type="primary">LOC115217887</name>
</gene>
<evidence type="ECO:0000256" key="4">
    <source>
        <dbReference type="ARBA" id="ARBA00022679"/>
    </source>
</evidence>
<keyword evidence="6" id="KW-0735">Signal-anchor</keyword>
<evidence type="ECO:0000256" key="3">
    <source>
        <dbReference type="ARBA" id="ARBA00022676"/>
    </source>
</evidence>
<dbReference type="Pfam" id="PF02434">
    <property type="entry name" value="Fringe"/>
    <property type="match status" value="1"/>
</dbReference>
<evidence type="ECO:0000256" key="6">
    <source>
        <dbReference type="ARBA" id="ARBA00022968"/>
    </source>
</evidence>
<keyword evidence="8" id="KW-0472">Membrane</keyword>
<keyword evidence="5" id="KW-0812">Transmembrane</keyword>
<keyword evidence="3" id="KW-0328">Glycosyltransferase</keyword>
<dbReference type="GO" id="GO:0012505">
    <property type="term" value="C:endomembrane system"/>
    <property type="evidence" value="ECO:0007669"/>
    <property type="project" value="UniProtKB-SubCell"/>
</dbReference>
<evidence type="ECO:0000256" key="5">
    <source>
        <dbReference type="ARBA" id="ARBA00022692"/>
    </source>
</evidence>
<feature type="chain" id="PRO_5028011880" evidence="10">
    <location>
        <begin position="28"/>
        <end position="474"/>
    </location>
</feature>
<evidence type="ECO:0000256" key="2">
    <source>
        <dbReference type="ARBA" id="ARBA00008661"/>
    </source>
</evidence>
<dbReference type="Proteomes" id="UP000515154">
    <property type="component" value="Linkage group LG1"/>
</dbReference>
<keyword evidence="10" id="KW-0732">Signal</keyword>
<evidence type="ECO:0000313" key="12">
    <source>
        <dbReference type="Proteomes" id="UP000515154"/>
    </source>
</evidence>